<dbReference type="SUPFAM" id="SSF53098">
    <property type="entry name" value="Ribonuclease H-like"/>
    <property type="match status" value="1"/>
</dbReference>
<evidence type="ECO:0000256" key="1">
    <source>
        <dbReference type="ARBA" id="ARBA00022722"/>
    </source>
</evidence>
<keyword evidence="4" id="KW-1185">Reference proteome</keyword>
<dbReference type="GO" id="GO:0004518">
    <property type="term" value="F:nuclease activity"/>
    <property type="evidence" value="ECO:0007669"/>
    <property type="project" value="UniProtKB-KW"/>
</dbReference>
<keyword evidence="1" id="KW-0540">Nuclease</keyword>
<organism evidence="3 4">
    <name type="scientific">Xanthomonas phage FoX4</name>
    <dbReference type="NCBI Taxonomy" id="2723900"/>
    <lineage>
        <taxon>Viruses</taxon>
        <taxon>Duplodnaviria</taxon>
        <taxon>Heunggongvirae</taxon>
        <taxon>Uroviricota</taxon>
        <taxon>Caudoviricetes</taxon>
        <taxon>Foxquatrovirus</taxon>
        <taxon>Foxquatrovirus fox4</taxon>
    </lineage>
</organism>
<sequence>MRIPNRTRAALDIESYKNYFLLGIKSFVSRKFVYFEMFKPRPGVPRTIDTFTPNKDRIKAILRTHTVITFNGMNYDMPILSLALSGADTEEIKAAGDKIIVGGIKPWQFRDLYECDTPGYVDHIDLIEMAPGVAISLKTYGGRMGSKRLQDLPIHEAAIITPADRKELIPYNGNDLDTTIDLAENRAPQILLRENMSKEYGIDMRSKSDAQVAEAVIKSEIEKIKGRKLYRPEIKPGTTFFYKPPAFIQFKTKQMQDILEVARTSPFMITGSDKLQEPKALSDLKVRMGRSVYSMGIGGLHSTESCVSYVSDEDYILLDRDVRAYYPQTILNCRLYPKQLGEDFLRVYSKIVARRVVAKKTGDKVTDEALKITINGSFGKFGSKWSVLYAPDLMIQTTLTGQLALLMLIETLEEEGISVVSGNTDGIVIRCPRDRIHDLAYIMLSWEFDTGYTTEETRYKALYSANVNNYIAIYEKPKQNKDGSLTYHKGKGVYADFGITKNPQNAICVEAAVQYLVHGTPVAATIDSCDDIRKFLTVRNCKGGAMKVQGYTPAPEHATKEELLAKTGWEMEMVGKLKRWAGPASDSYNFDDDGYLTLGEAYKRALANATRIDSSEYLGKVVRWYRSDVTNTPIVSVSSGAKVAGADNAMPLMELPDAFPDDVDFDFYTRETYEILRDIGAVL</sequence>
<dbReference type="SUPFAM" id="SSF56672">
    <property type="entry name" value="DNA/RNA polymerases"/>
    <property type="match status" value="1"/>
</dbReference>
<protein>
    <submittedName>
        <fullName evidence="3">DNA polymerase</fullName>
    </submittedName>
</protein>
<proteinExistence type="predicted"/>
<evidence type="ECO:0000313" key="3">
    <source>
        <dbReference type="EMBL" id="QJI52964.1"/>
    </source>
</evidence>
<gene>
    <name evidence="3" type="ORF">XccvBFoX4_gp10</name>
</gene>
<dbReference type="GO" id="GO:0016787">
    <property type="term" value="F:hydrolase activity"/>
    <property type="evidence" value="ECO:0007669"/>
    <property type="project" value="UniProtKB-KW"/>
</dbReference>
<dbReference type="Gene3D" id="3.90.1600.10">
    <property type="entry name" value="Palm domain of DNA polymerase"/>
    <property type="match status" value="1"/>
</dbReference>
<keyword evidence="2" id="KW-0378">Hydrolase</keyword>
<dbReference type="InterPro" id="IPR043502">
    <property type="entry name" value="DNA/RNA_pol_sf"/>
</dbReference>
<evidence type="ECO:0000256" key="2">
    <source>
        <dbReference type="ARBA" id="ARBA00022801"/>
    </source>
</evidence>
<evidence type="ECO:0000313" key="4">
    <source>
        <dbReference type="Proteomes" id="UP000671952"/>
    </source>
</evidence>
<dbReference type="InterPro" id="IPR023211">
    <property type="entry name" value="DNA_pol_palm_dom_sf"/>
</dbReference>
<reference evidence="3" key="1">
    <citation type="submission" date="2020-03" db="EMBL/GenBank/DDBJ databases">
        <title>Development of an integrated pest management strategy to control Xanthomonas campestris pv. campestris by using bacteriophages.</title>
        <authorList>
            <person name="Holtappels D."/>
            <person name="Rombouts S."/>
            <person name="Lavigne R."/>
            <person name="Wagemans J."/>
        </authorList>
    </citation>
    <scope>NUCLEOTIDE SEQUENCE</scope>
</reference>
<dbReference type="Proteomes" id="UP000671952">
    <property type="component" value="Segment"/>
</dbReference>
<name>A0A858WHN4_9CAUD</name>
<dbReference type="InterPro" id="IPR012337">
    <property type="entry name" value="RNaseH-like_sf"/>
</dbReference>
<dbReference type="EMBL" id="MT161385">
    <property type="protein sequence ID" value="QJI52964.1"/>
    <property type="molecule type" value="Genomic_DNA"/>
</dbReference>
<accession>A0A858WHN4</accession>